<name>U6M0I6_EIMMA</name>
<dbReference type="InterPro" id="IPR009091">
    <property type="entry name" value="RCC1/BLIP-II"/>
</dbReference>
<evidence type="ECO:0000313" key="4">
    <source>
        <dbReference type="EMBL" id="CDJ57737.1"/>
    </source>
</evidence>
<dbReference type="GeneID" id="25338277"/>
<reference evidence="4" key="2">
    <citation type="submission" date="2013-10" db="EMBL/GenBank/DDBJ databases">
        <authorList>
            <person name="Aslett M."/>
        </authorList>
    </citation>
    <scope>NUCLEOTIDE SEQUENCE [LARGE SCALE GENOMIC DNA]</scope>
    <source>
        <strain evidence="4">Weybridge</strain>
    </source>
</reference>
<dbReference type="InterPro" id="IPR051210">
    <property type="entry name" value="Ub_ligase/GEF_domain"/>
</dbReference>
<dbReference type="PANTHER" id="PTHR22870:SF408">
    <property type="entry name" value="OS09G0560450 PROTEIN"/>
    <property type="match status" value="1"/>
</dbReference>
<evidence type="ECO:0000313" key="5">
    <source>
        <dbReference type="Proteomes" id="UP000030763"/>
    </source>
</evidence>
<dbReference type="EMBL" id="HG719369">
    <property type="protein sequence ID" value="CDJ57737.1"/>
    <property type="molecule type" value="Genomic_DNA"/>
</dbReference>
<feature type="region of interest" description="Disordered" evidence="3">
    <location>
        <begin position="195"/>
        <end position="259"/>
    </location>
</feature>
<dbReference type="Pfam" id="PF00415">
    <property type="entry name" value="RCC1"/>
    <property type="match status" value="1"/>
</dbReference>
<gene>
    <name evidence="4" type="ORF">EMWEY_00042910</name>
</gene>
<proteinExistence type="predicted"/>
<keyword evidence="5" id="KW-1185">Reference proteome</keyword>
<protein>
    <submittedName>
        <fullName evidence="4">Regulator of chromosome condensation domain-containing protein, putative</fullName>
    </submittedName>
</protein>
<dbReference type="Gene3D" id="2.130.10.30">
    <property type="entry name" value="Regulator of chromosome condensation 1/beta-lactamase-inhibitor protein II"/>
    <property type="match status" value="1"/>
</dbReference>
<evidence type="ECO:0000256" key="1">
    <source>
        <dbReference type="ARBA" id="ARBA00022737"/>
    </source>
</evidence>
<dbReference type="OrthoDB" id="349255at2759"/>
<dbReference type="PROSITE" id="PS50012">
    <property type="entry name" value="RCC1_3"/>
    <property type="match status" value="1"/>
</dbReference>
<dbReference type="PROSITE" id="PS00626">
    <property type="entry name" value="RCC1_2"/>
    <property type="match status" value="1"/>
</dbReference>
<accession>U6M0I6</accession>
<organism evidence="4 5">
    <name type="scientific">Eimeria maxima</name>
    <name type="common">Coccidian parasite</name>
    <dbReference type="NCBI Taxonomy" id="5804"/>
    <lineage>
        <taxon>Eukaryota</taxon>
        <taxon>Sar</taxon>
        <taxon>Alveolata</taxon>
        <taxon>Apicomplexa</taxon>
        <taxon>Conoidasida</taxon>
        <taxon>Coccidia</taxon>
        <taxon>Eucoccidiorida</taxon>
        <taxon>Eimeriorina</taxon>
        <taxon>Eimeriidae</taxon>
        <taxon>Eimeria</taxon>
    </lineage>
</organism>
<sequence>MLCRYSPTKVKFNERKIQQIAAGLYHAIAVTDLGCTYTWGRNNYGQLGLGHFDDRMTPQVVSELSGHCTVGVAAADASLAQTRDGRIFIWGGKDGNSKPTLVPLNDSSSSSSSSSSKVLQVALGKDLYVLQEGNRLLIQPLEGLAAASSQSSAAAAGEAAAPAAAAAAAAAAAVVVDAAHVTQISAAPHFLMGVAPGDSYTEQEQQQQQQHPQQQQQHPQQQQQEFEQHQYQQHQRRLQQQRYQQQQHGQQDMEEAAAAAAAAAGSSKVLSFSDVVQSLSEERQQQHLNATAGITHAPLLQQQQQQLLLLQQVLRVEDQLGMEQQEDQEDAA</sequence>
<dbReference type="PANTHER" id="PTHR22870">
    <property type="entry name" value="REGULATOR OF CHROMOSOME CONDENSATION"/>
    <property type="match status" value="1"/>
</dbReference>
<reference evidence="4" key="1">
    <citation type="submission" date="2013-10" db="EMBL/GenBank/DDBJ databases">
        <title>Genomic analysis of the causative agents of coccidiosis in chickens.</title>
        <authorList>
            <person name="Reid A.J."/>
            <person name="Blake D."/>
            <person name="Billington K."/>
            <person name="Browne H."/>
            <person name="Dunn M."/>
            <person name="Hung S."/>
            <person name="Kawahara F."/>
            <person name="Miranda-Saavedra D."/>
            <person name="Mourier T."/>
            <person name="Nagra H."/>
            <person name="Otto T.D."/>
            <person name="Rawlings N."/>
            <person name="Sanchez A."/>
            <person name="Sanders M."/>
            <person name="Subramaniam C."/>
            <person name="Tay Y."/>
            <person name="Dear P."/>
            <person name="Doerig C."/>
            <person name="Gruber A."/>
            <person name="Parkinson J."/>
            <person name="Shirley M."/>
            <person name="Wan K.L."/>
            <person name="Berriman M."/>
            <person name="Tomley F."/>
            <person name="Pain A."/>
        </authorList>
    </citation>
    <scope>NUCLEOTIDE SEQUENCE [LARGE SCALE GENOMIC DNA]</scope>
    <source>
        <strain evidence="4">Weybridge</strain>
    </source>
</reference>
<feature type="repeat" description="RCC1" evidence="2">
    <location>
        <begin position="34"/>
        <end position="84"/>
    </location>
</feature>
<dbReference type="AlphaFoldDB" id="U6M0I6"/>
<dbReference type="RefSeq" id="XP_013334385.1">
    <property type="nucleotide sequence ID" value="XM_013478931.1"/>
</dbReference>
<feature type="compositionally biased region" description="Low complexity" evidence="3">
    <location>
        <begin position="203"/>
        <end position="233"/>
    </location>
</feature>
<keyword evidence="1" id="KW-0677">Repeat</keyword>
<feature type="compositionally biased region" description="Low complexity" evidence="3">
    <location>
        <begin position="240"/>
        <end position="259"/>
    </location>
</feature>
<dbReference type="Proteomes" id="UP000030763">
    <property type="component" value="Unassembled WGS sequence"/>
</dbReference>
<dbReference type="SUPFAM" id="SSF50985">
    <property type="entry name" value="RCC1/BLIP-II"/>
    <property type="match status" value="1"/>
</dbReference>
<dbReference type="InterPro" id="IPR000408">
    <property type="entry name" value="Reg_chr_condens"/>
</dbReference>
<evidence type="ECO:0000256" key="3">
    <source>
        <dbReference type="SAM" id="MobiDB-lite"/>
    </source>
</evidence>
<evidence type="ECO:0000256" key="2">
    <source>
        <dbReference type="PROSITE-ProRule" id="PRU00235"/>
    </source>
</evidence>
<dbReference type="VEuPathDB" id="ToxoDB:EMWEY_00042910"/>